<evidence type="ECO:0000313" key="1">
    <source>
        <dbReference type="EMBL" id="EAY16601.1"/>
    </source>
</evidence>
<dbReference type="SMR" id="A2DSM1"/>
<reference evidence="1" key="1">
    <citation type="submission" date="2006-10" db="EMBL/GenBank/DDBJ databases">
        <authorList>
            <person name="Amadeo P."/>
            <person name="Zhao Q."/>
            <person name="Wortman J."/>
            <person name="Fraser-Liggett C."/>
            <person name="Carlton J."/>
        </authorList>
    </citation>
    <scope>NUCLEOTIDE SEQUENCE</scope>
    <source>
        <strain evidence="1">G3</strain>
    </source>
</reference>
<dbReference type="KEGG" id="tva:4774612"/>
<evidence type="ECO:0008006" key="3">
    <source>
        <dbReference type="Google" id="ProtNLM"/>
    </source>
</evidence>
<name>A2DSM1_TRIV3</name>
<dbReference type="InParanoid" id="A2DSM1"/>
<protein>
    <recommendedName>
        <fullName evidence="3">Ubiquitin-like domain-containing protein</fullName>
    </recommendedName>
</protein>
<dbReference type="SUPFAM" id="SSF54236">
    <property type="entry name" value="Ubiquitin-like"/>
    <property type="match status" value="1"/>
</dbReference>
<dbReference type="AlphaFoldDB" id="A2DSM1"/>
<sequence length="191" mass="21833">MDDNTSPPPKSLRIYIYHPGEWMLKVNVQENTLVKDLNQIVLGEPAYFIHNGAVLHSNFEIGYYNIKENDFIVVVDKPSIPKQYIDNISVLSDVSQCMELAKLQDMQFQKMERKPRVYRMFLSTFESVNEPSNIPQIPIKIPHKPSKPCSDPLPKFWSDYSHKMAPQVINPEPSLASLCQRQAGNADAAFP</sequence>
<organism evidence="1 2">
    <name type="scientific">Trichomonas vaginalis (strain ATCC PRA-98 / G3)</name>
    <dbReference type="NCBI Taxonomy" id="412133"/>
    <lineage>
        <taxon>Eukaryota</taxon>
        <taxon>Metamonada</taxon>
        <taxon>Parabasalia</taxon>
        <taxon>Trichomonadida</taxon>
        <taxon>Trichomonadidae</taxon>
        <taxon>Trichomonas</taxon>
    </lineage>
</organism>
<keyword evidence="2" id="KW-1185">Reference proteome</keyword>
<dbReference type="RefSeq" id="XP_001328824.1">
    <property type="nucleotide sequence ID" value="XM_001328789.1"/>
</dbReference>
<dbReference type="Proteomes" id="UP000001542">
    <property type="component" value="Unassembled WGS sequence"/>
</dbReference>
<proteinExistence type="predicted"/>
<dbReference type="EMBL" id="DS113240">
    <property type="protein sequence ID" value="EAY16601.1"/>
    <property type="molecule type" value="Genomic_DNA"/>
</dbReference>
<dbReference type="InterPro" id="IPR029071">
    <property type="entry name" value="Ubiquitin-like_domsf"/>
</dbReference>
<reference evidence="1" key="2">
    <citation type="journal article" date="2007" name="Science">
        <title>Draft genome sequence of the sexually transmitted pathogen Trichomonas vaginalis.</title>
        <authorList>
            <person name="Carlton J.M."/>
            <person name="Hirt R.P."/>
            <person name="Silva J.C."/>
            <person name="Delcher A.L."/>
            <person name="Schatz M."/>
            <person name="Zhao Q."/>
            <person name="Wortman J.R."/>
            <person name="Bidwell S.L."/>
            <person name="Alsmark U.C.M."/>
            <person name="Besteiro S."/>
            <person name="Sicheritz-Ponten T."/>
            <person name="Noel C.J."/>
            <person name="Dacks J.B."/>
            <person name="Foster P.G."/>
            <person name="Simillion C."/>
            <person name="Van de Peer Y."/>
            <person name="Miranda-Saavedra D."/>
            <person name="Barton G.J."/>
            <person name="Westrop G.D."/>
            <person name="Mueller S."/>
            <person name="Dessi D."/>
            <person name="Fiori P.L."/>
            <person name="Ren Q."/>
            <person name="Paulsen I."/>
            <person name="Zhang H."/>
            <person name="Bastida-Corcuera F.D."/>
            <person name="Simoes-Barbosa A."/>
            <person name="Brown M.T."/>
            <person name="Hayes R.D."/>
            <person name="Mukherjee M."/>
            <person name="Okumura C.Y."/>
            <person name="Schneider R."/>
            <person name="Smith A.J."/>
            <person name="Vanacova S."/>
            <person name="Villalvazo M."/>
            <person name="Haas B.J."/>
            <person name="Pertea M."/>
            <person name="Feldblyum T.V."/>
            <person name="Utterback T.R."/>
            <person name="Shu C.L."/>
            <person name="Osoegawa K."/>
            <person name="de Jong P.J."/>
            <person name="Hrdy I."/>
            <person name="Horvathova L."/>
            <person name="Zubacova Z."/>
            <person name="Dolezal P."/>
            <person name="Malik S.B."/>
            <person name="Logsdon J.M. Jr."/>
            <person name="Henze K."/>
            <person name="Gupta A."/>
            <person name="Wang C.C."/>
            <person name="Dunne R.L."/>
            <person name="Upcroft J.A."/>
            <person name="Upcroft P."/>
            <person name="White O."/>
            <person name="Salzberg S.L."/>
            <person name="Tang P."/>
            <person name="Chiu C.-H."/>
            <person name="Lee Y.-S."/>
            <person name="Embley T.M."/>
            <person name="Coombs G.H."/>
            <person name="Mottram J.C."/>
            <person name="Tachezy J."/>
            <person name="Fraser-Liggett C.M."/>
            <person name="Johnson P.J."/>
        </authorList>
    </citation>
    <scope>NUCLEOTIDE SEQUENCE [LARGE SCALE GENOMIC DNA]</scope>
    <source>
        <strain evidence="1">G3</strain>
    </source>
</reference>
<dbReference type="VEuPathDB" id="TrichDB:TVAG_434380"/>
<evidence type="ECO:0000313" key="2">
    <source>
        <dbReference type="Proteomes" id="UP000001542"/>
    </source>
</evidence>
<dbReference type="VEuPathDB" id="TrichDB:TVAGG3_0376440"/>
<gene>
    <name evidence="1" type="ORF">TVAG_434380</name>
</gene>
<accession>A2DSM1</accession>